<dbReference type="GO" id="GO:0043565">
    <property type="term" value="F:sequence-specific DNA binding"/>
    <property type="evidence" value="ECO:0007669"/>
    <property type="project" value="InterPro"/>
</dbReference>
<dbReference type="RefSeq" id="WP_228848011.1">
    <property type="nucleotide sequence ID" value="NZ_JADCKQ010000003.1"/>
</dbReference>
<evidence type="ECO:0000259" key="5">
    <source>
        <dbReference type="PROSITE" id="PS01124"/>
    </source>
</evidence>
<dbReference type="InterPro" id="IPR009057">
    <property type="entry name" value="Homeodomain-like_sf"/>
</dbReference>
<protein>
    <submittedName>
        <fullName evidence="6">AraC family transcriptional regulator</fullName>
    </submittedName>
</protein>
<feature type="transmembrane region" description="Helical" evidence="4">
    <location>
        <begin position="87"/>
        <end position="105"/>
    </location>
</feature>
<dbReference type="InterPro" id="IPR018060">
    <property type="entry name" value="HTH_AraC"/>
</dbReference>
<gene>
    <name evidence="6" type="ORF">H1D41_05900</name>
</gene>
<keyword evidence="7" id="KW-1185">Reference proteome</keyword>
<keyword evidence="3" id="KW-0804">Transcription</keyword>
<dbReference type="Pfam" id="PF12833">
    <property type="entry name" value="HTH_18"/>
    <property type="match status" value="1"/>
</dbReference>
<evidence type="ECO:0000313" key="7">
    <source>
        <dbReference type="Proteomes" id="UP000640583"/>
    </source>
</evidence>
<feature type="transmembrane region" description="Helical" evidence="4">
    <location>
        <begin position="111"/>
        <end position="128"/>
    </location>
</feature>
<dbReference type="Gene3D" id="1.10.10.60">
    <property type="entry name" value="Homeodomain-like"/>
    <property type="match status" value="1"/>
</dbReference>
<feature type="domain" description="HTH araC/xylS-type" evidence="5">
    <location>
        <begin position="224"/>
        <end position="328"/>
    </location>
</feature>
<dbReference type="SMART" id="SM00342">
    <property type="entry name" value="HTH_ARAC"/>
    <property type="match status" value="1"/>
</dbReference>
<keyword evidence="4" id="KW-0812">Transmembrane</keyword>
<evidence type="ECO:0000313" key="6">
    <source>
        <dbReference type="EMBL" id="MBI1493167.1"/>
    </source>
</evidence>
<dbReference type="EMBL" id="JADCKQ010000003">
    <property type="protein sequence ID" value="MBI1493167.1"/>
    <property type="molecule type" value="Genomic_DNA"/>
</dbReference>
<dbReference type="PANTHER" id="PTHR43280:SF29">
    <property type="entry name" value="ARAC-FAMILY TRANSCRIPTIONAL REGULATOR"/>
    <property type="match status" value="1"/>
</dbReference>
<feature type="transmembrane region" description="Helical" evidence="4">
    <location>
        <begin position="6"/>
        <end position="23"/>
    </location>
</feature>
<keyword evidence="2" id="KW-0238">DNA-binding</keyword>
<feature type="transmembrane region" description="Helical" evidence="4">
    <location>
        <begin position="28"/>
        <end position="50"/>
    </location>
</feature>
<feature type="transmembrane region" description="Helical" evidence="4">
    <location>
        <begin position="149"/>
        <end position="174"/>
    </location>
</feature>
<dbReference type="SUPFAM" id="SSF46689">
    <property type="entry name" value="Homeodomain-like"/>
    <property type="match status" value="1"/>
</dbReference>
<feature type="transmembrane region" description="Helical" evidence="4">
    <location>
        <begin position="180"/>
        <end position="199"/>
    </location>
</feature>
<dbReference type="PANTHER" id="PTHR43280">
    <property type="entry name" value="ARAC-FAMILY TRANSCRIPTIONAL REGULATOR"/>
    <property type="match status" value="1"/>
</dbReference>
<evidence type="ECO:0000256" key="1">
    <source>
        <dbReference type="ARBA" id="ARBA00023015"/>
    </source>
</evidence>
<dbReference type="AlphaFoldDB" id="A0A8J7IE64"/>
<accession>A0A8J7IE64</accession>
<dbReference type="Proteomes" id="UP000640583">
    <property type="component" value="Unassembled WGS sequence"/>
</dbReference>
<keyword evidence="4" id="KW-1133">Transmembrane helix</keyword>
<organism evidence="6 7">
    <name type="scientific">Halocynthiibacter styelae</name>
    <dbReference type="NCBI Taxonomy" id="2761955"/>
    <lineage>
        <taxon>Bacteria</taxon>
        <taxon>Pseudomonadati</taxon>
        <taxon>Pseudomonadota</taxon>
        <taxon>Alphaproteobacteria</taxon>
        <taxon>Rhodobacterales</taxon>
        <taxon>Paracoccaceae</taxon>
        <taxon>Halocynthiibacter</taxon>
    </lineage>
</organism>
<dbReference type="GO" id="GO:0003700">
    <property type="term" value="F:DNA-binding transcription factor activity"/>
    <property type="evidence" value="ECO:0007669"/>
    <property type="project" value="InterPro"/>
</dbReference>
<dbReference type="PROSITE" id="PS01124">
    <property type="entry name" value="HTH_ARAC_FAMILY_2"/>
    <property type="match status" value="1"/>
</dbReference>
<evidence type="ECO:0000256" key="2">
    <source>
        <dbReference type="ARBA" id="ARBA00023125"/>
    </source>
</evidence>
<reference evidence="6" key="1">
    <citation type="submission" date="2020-10" db="EMBL/GenBank/DDBJ databases">
        <title>Paenihalocynthiibacter styelae gen. nov., sp. nov., isolated from stalked sea squirt Styela clava.</title>
        <authorList>
            <person name="Kim Y.-O."/>
            <person name="Yoon J.-H."/>
        </authorList>
    </citation>
    <scope>NUCLEOTIDE SEQUENCE</scope>
    <source>
        <strain evidence="6">MYP1-1</strain>
    </source>
</reference>
<proteinExistence type="predicted"/>
<keyword evidence="4" id="KW-0472">Membrane</keyword>
<evidence type="ECO:0000256" key="3">
    <source>
        <dbReference type="ARBA" id="ARBA00023163"/>
    </source>
</evidence>
<sequence>MIALPIPLIVSFTTFYLLMRMILRGTRFYLFIGLLGACAVQGVLISLVHHYGVKQLFLFLPITASLIPPLAWLAFRHSLIAPFRWPLDSIHLLVPVFTVFCVLFARVTVDAVLSLNFTLYGGAILWVLSRNDSLPLARLDAGQIPVFIWRALAIALLLSAATDVLIATAIAFGYANFMPWIVSSFSSFSLLAIAILGLIGESLAPPNDQQEPVKHTKIETRRDQDLMVRLDEVIQNETLYLDPDLTLTRLAKRLHVPIKQLSSTINRHTGENVSRYINAHRIRHACALVQAGETITRCIYASGFNTKSNFNREFLRVTGATPRDWQQKHCPE</sequence>
<feature type="transmembrane region" description="Helical" evidence="4">
    <location>
        <begin position="56"/>
        <end position="75"/>
    </location>
</feature>
<evidence type="ECO:0000256" key="4">
    <source>
        <dbReference type="SAM" id="Phobius"/>
    </source>
</evidence>
<name>A0A8J7IE64_9RHOB</name>
<keyword evidence="1" id="KW-0805">Transcription regulation</keyword>
<comment type="caution">
    <text evidence="6">The sequence shown here is derived from an EMBL/GenBank/DDBJ whole genome shotgun (WGS) entry which is preliminary data.</text>
</comment>